<dbReference type="EMBL" id="SNRW01023324">
    <property type="protein sequence ID" value="KAA6363102.1"/>
    <property type="molecule type" value="Genomic_DNA"/>
</dbReference>
<sequence length="147" mass="16580">MLERRITSSLHRIKHVAGKHSGLEPPCHWSLYTNHKTLQKLQLPDVDEFLVGSASLKPDFVTVVKKESQMLFDTWNSLQQVSFLECEAQSDTSSTSPTRYGGGIFLTGTRDYNSSTKRLDFKGMKIYGNVADKAGQRLYVGMNHLVE</sequence>
<name>A0A5J4TZB6_9EUKA</name>
<gene>
    <name evidence="1" type="ORF">EZS28_041371</name>
</gene>
<comment type="caution">
    <text evidence="1">The sequence shown here is derived from an EMBL/GenBank/DDBJ whole genome shotgun (WGS) entry which is preliminary data.</text>
</comment>
<reference evidence="1 2" key="1">
    <citation type="submission" date="2019-03" db="EMBL/GenBank/DDBJ databases">
        <title>Single cell metagenomics reveals metabolic interactions within the superorganism composed of flagellate Streblomastix strix and complex community of Bacteroidetes bacteria on its surface.</title>
        <authorList>
            <person name="Treitli S.C."/>
            <person name="Kolisko M."/>
            <person name="Husnik F."/>
            <person name="Keeling P."/>
            <person name="Hampl V."/>
        </authorList>
    </citation>
    <scope>NUCLEOTIDE SEQUENCE [LARGE SCALE GENOMIC DNA]</scope>
    <source>
        <strain evidence="1">ST1C</strain>
    </source>
</reference>
<dbReference type="Proteomes" id="UP000324800">
    <property type="component" value="Unassembled WGS sequence"/>
</dbReference>
<evidence type="ECO:0000313" key="2">
    <source>
        <dbReference type="Proteomes" id="UP000324800"/>
    </source>
</evidence>
<evidence type="ECO:0000313" key="1">
    <source>
        <dbReference type="EMBL" id="KAA6363102.1"/>
    </source>
</evidence>
<protein>
    <submittedName>
        <fullName evidence="1">Uncharacterized protein</fullName>
    </submittedName>
</protein>
<proteinExistence type="predicted"/>
<accession>A0A5J4TZB6</accession>
<dbReference type="AlphaFoldDB" id="A0A5J4TZB6"/>
<organism evidence="1 2">
    <name type="scientific">Streblomastix strix</name>
    <dbReference type="NCBI Taxonomy" id="222440"/>
    <lineage>
        <taxon>Eukaryota</taxon>
        <taxon>Metamonada</taxon>
        <taxon>Preaxostyla</taxon>
        <taxon>Oxymonadida</taxon>
        <taxon>Streblomastigidae</taxon>
        <taxon>Streblomastix</taxon>
    </lineage>
</organism>